<name>A0A1H9DQ02_9ACTN</name>
<keyword evidence="2" id="KW-1185">Reference proteome</keyword>
<sequence length="56" mass="6503">MATTATRTEHPPIYEGLLEELGDVPTETREAAERILRETREVLDWREPGEAQRRPE</sequence>
<evidence type="ECO:0000313" key="2">
    <source>
        <dbReference type="Proteomes" id="UP000199055"/>
    </source>
</evidence>
<dbReference type="Proteomes" id="UP000199055">
    <property type="component" value="Unassembled WGS sequence"/>
</dbReference>
<dbReference type="RefSeq" id="WP_177213962.1">
    <property type="nucleotide sequence ID" value="NZ_FOET01000004.1"/>
</dbReference>
<gene>
    <name evidence="1" type="ORF">SAMN05216481_104225</name>
</gene>
<dbReference type="EMBL" id="FOET01000004">
    <property type="protein sequence ID" value="SEQ15600.1"/>
    <property type="molecule type" value="Genomic_DNA"/>
</dbReference>
<evidence type="ECO:0000313" key="1">
    <source>
        <dbReference type="EMBL" id="SEQ15600.1"/>
    </source>
</evidence>
<dbReference type="AlphaFoldDB" id="A0A1H9DQ02"/>
<accession>A0A1H9DQ02</accession>
<proteinExistence type="predicted"/>
<organism evidence="1 2">
    <name type="scientific">Streptomyces radiopugnans</name>
    <dbReference type="NCBI Taxonomy" id="403935"/>
    <lineage>
        <taxon>Bacteria</taxon>
        <taxon>Bacillati</taxon>
        <taxon>Actinomycetota</taxon>
        <taxon>Actinomycetes</taxon>
        <taxon>Kitasatosporales</taxon>
        <taxon>Streptomycetaceae</taxon>
        <taxon>Streptomyces</taxon>
    </lineage>
</organism>
<reference evidence="1 2" key="1">
    <citation type="submission" date="2016-10" db="EMBL/GenBank/DDBJ databases">
        <authorList>
            <person name="de Groot N.N."/>
        </authorList>
    </citation>
    <scope>NUCLEOTIDE SEQUENCE [LARGE SCALE GENOMIC DNA]</scope>
    <source>
        <strain evidence="1 2">CGMCC 4.3519</strain>
    </source>
</reference>
<protein>
    <submittedName>
        <fullName evidence="1">Uncharacterized protein</fullName>
    </submittedName>
</protein>